<gene>
    <name evidence="1" type="ORF">CAAN4_A00122</name>
</gene>
<evidence type="ECO:0000313" key="1">
    <source>
        <dbReference type="EMBL" id="CAK7891793.1"/>
    </source>
</evidence>
<organism evidence="1 2">
    <name type="scientific">[Candida] anglica</name>
    <dbReference type="NCBI Taxonomy" id="148631"/>
    <lineage>
        <taxon>Eukaryota</taxon>
        <taxon>Fungi</taxon>
        <taxon>Dikarya</taxon>
        <taxon>Ascomycota</taxon>
        <taxon>Saccharomycotina</taxon>
        <taxon>Pichiomycetes</taxon>
        <taxon>Debaryomycetaceae</taxon>
        <taxon>Kurtzmaniella</taxon>
    </lineage>
</organism>
<sequence length="396" mass="45969">MGILHSCFFVRTVTSYKPIPQLPSMSENKTDYTIPIAELDIYQKYSTNPERSGISEVTLSSESPLQMPDSSIFNCDETFQLGISNNNSSNIDFNIPSTIIGSYSTFESESLNIAPESKFSKRVRPVLMTIGFSKFDIFKREKESSKNGSKFAPMIYTSEKIIGDELSIVTMENLQKSIKTSIIPEVKKEYSFLPHQKDIWENPNLCNQNYPFNTNSLFRRNLKDKFSRALQSPWRKHTNQSIRIPTTQMLSVPIVEYENKECYSFIGEFPDVTLRSQNEVAHTKANFKSDASLILYDQFEPLQKGEKNKDLRRRTSIPRRTSVLRRGRSINSKSILKNRVNVHAEHERTRALEGDEINVEDFIDDLQYRERIRCEESIQYPTFRQGQVYRYLKDAY</sequence>
<keyword evidence="2" id="KW-1185">Reference proteome</keyword>
<evidence type="ECO:0000313" key="2">
    <source>
        <dbReference type="Proteomes" id="UP001497600"/>
    </source>
</evidence>
<reference evidence="1 2" key="1">
    <citation type="submission" date="2024-01" db="EMBL/GenBank/DDBJ databases">
        <authorList>
            <consortium name="Genoscope - CEA"/>
            <person name="William W."/>
        </authorList>
    </citation>
    <scope>NUCLEOTIDE SEQUENCE [LARGE SCALE GENOMIC DNA]</scope>
    <source>
        <strain evidence="1 2">29B2s-10</strain>
    </source>
</reference>
<dbReference type="Proteomes" id="UP001497600">
    <property type="component" value="Chromosome A"/>
</dbReference>
<accession>A0ABP0E534</accession>
<proteinExistence type="predicted"/>
<dbReference type="EMBL" id="OZ004253">
    <property type="protein sequence ID" value="CAK7891793.1"/>
    <property type="molecule type" value="Genomic_DNA"/>
</dbReference>
<protein>
    <submittedName>
        <fullName evidence="1">Uncharacterized protein</fullName>
    </submittedName>
</protein>
<name>A0ABP0E534_9ASCO</name>